<feature type="signal peptide" evidence="13">
    <location>
        <begin position="1"/>
        <end position="21"/>
    </location>
</feature>
<dbReference type="InterPro" id="IPR011990">
    <property type="entry name" value="TPR-like_helical_dom_sf"/>
</dbReference>
<comment type="subcellular location">
    <subcellularLocation>
        <location evidence="3">Endoplasmic reticulum lumen</location>
    </subcellularLocation>
</comment>
<keyword evidence="12" id="KW-0325">Glycoprotein</keyword>
<evidence type="ECO:0000256" key="12">
    <source>
        <dbReference type="ARBA" id="ARBA00023180"/>
    </source>
</evidence>
<dbReference type="Pfam" id="PF13640">
    <property type="entry name" value="2OG-FeII_Oxy_3"/>
    <property type="match status" value="1"/>
</dbReference>
<protein>
    <recommendedName>
        <fullName evidence="5">procollagen-proline 4-dioxygenase</fullName>
        <ecNumber evidence="5">1.14.11.2</ecNumber>
    </recommendedName>
</protein>
<dbReference type="GO" id="GO:0005506">
    <property type="term" value="F:iron ion binding"/>
    <property type="evidence" value="ECO:0007669"/>
    <property type="project" value="InterPro"/>
</dbReference>
<keyword evidence="9" id="KW-0223">Dioxygenase</keyword>
<evidence type="ECO:0000256" key="11">
    <source>
        <dbReference type="ARBA" id="ARBA00023004"/>
    </source>
</evidence>
<dbReference type="InterPro" id="IPR013547">
    <property type="entry name" value="P4H_N"/>
</dbReference>
<dbReference type="SMART" id="SM00702">
    <property type="entry name" value="P4Hc"/>
    <property type="match status" value="1"/>
</dbReference>
<dbReference type="InterPro" id="IPR006620">
    <property type="entry name" value="Pro_4_hyd_alph"/>
</dbReference>
<evidence type="ECO:0000313" key="16">
    <source>
        <dbReference type="RefSeq" id="XP_018018279.1"/>
    </source>
</evidence>
<dbReference type="Proteomes" id="UP000694843">
    <property type="component" value="Unplaced"/>
</dbReference>
<evidence type="ECO:0000313" key="15">
    <source>
        <dbReference type="Proteomes" id="UP000694843"/>
    </source>
</evidence>
<dbReference type="OMA" id="CNEWFHE"/>
<dbReference type="OrthoDB" id="420380at2759"/>
<organism evidence="15 16">
    <name type="scientific">Hyalella azteca</name>
    <name type="common">Amphipod</name>
    <dbReference type="NCBI Taxonomy" id="294128"/>
    <lineage>
        <taxon>Eukaryota</taxon>
        <taxon>Metazoa</taxon>
        <taxon>Ecdysozoa</taxon>
        <taxon>Arthropoda</taxon>
        <taxon>Crustacea</taxon>
        <taxon>Multicrustacea</taxon>
        <taxon>Malacostraca</taxon>
        <taxon>Eumalacostraca</taxon>
        <taxon>Peracarida</taxon>
        <taxon>Amphipoda</taxon>
        <taxon>Senticaudata</taxon>
        <taxon>Talitrida</taxon>
        <taxon>Talitroidea</taxon>
        <taxon>Hyalellidae</taxon>
        <taxon>Hyalella</taxon>
    </lineage>
</organism>
<evidence type="ECO:0000256" key="7">
    <source>
        <dbReference type="ARBA" id="ARBA00022824"/>
    </source>
</evidence>
<dbReference type="GO" id="GO:0005788">
    <property type="term" value="C:endoplasmic reticulum lumen"/>
    <property type="evidence" value="ECO:0007669"/>
    <property type="project" value="UniProtKB-SubCell"/>
</dbReference>
<name>A0A8B7NWV5_HYAAZ</name>
<evidence type="ECO:0000256" key="4">
    <source>
        <dbReference type="ARBA" id="ARBA00006511"/>
    </source>
</evidence>
<dbReference type="InterPro" id="IPR045054">
    <property type="entry name" value="P4HA-like"/>
</dbReference>
<dbReference type="Pfam" id="PF08336">
    <property type="entry name" value="P4Ha_N"/>
    <property type="match status" value="1"/>
</dbReference>
<dbReference type="GeneID" id="108674817"/>
<dbReference type="InterPro" id="IPR005123">
    <property type="entry name" value="Oxoglu/Fe-dep_dioxygenase_dom"/>
</dbReference>
<comment type="similarity">
    <text evidence="4">Belongs to the P4HA family.</text>
</comment>
<proteinExistence type="inferred from homology"/>
<keyword evidence="8" id="KW-0847">Vitamin C</keyword>
<dbReference type="PANTHER" id="PTHR10869">
    <property type="entry name" value="PROLYL 4-HYDROXYLASE ALPHA SUBUNIT"/>
    <property type="match status" value="1"/>
</dbReference>
<feature type="chain" id="PRO_5034560767" description="procollagen-proline 4-dioxygenase" evidence="13">
    <location>
        <begin position="22"/>
        <end position="631"/>
    </location>
</feature>
<keyword evidence="15" id="KW-1185">Reference proteome</keyword>
<dbReference type="Gene3D" id="2.60.120.620">
    <property type="entry name" value="q2cbj1_9rhob like domain"/>
    <property type="match status" value="1"/>
</dbReference>
<keyword evidence="7" id="KW-0256">Endoplasmic reticulum</keyword>
<dbReference type="InterPro" id="IPR044862">
    <property type="entry name" value="Pro_4_hyd_alph_FE2OG_OXY"/>
</dbReference>
<evidence type="ECO:0000256" key="10">
    <source>
        <dbReference type="ARBA" id="ARBA00023002"/>
    </source>
</evidence>
<evidence type="ECO:0000256" key="3">
    <source>
        <dbReference type="ARBA" id="ARBA00004319"/>
    </source>
</evidence>
<evidence type="ECO:0000256" key="6">
    <source>
        <dbReference type="ARBA" id="ARBA00022723"/>
    </source>
</evidence>
<dbReference type="GO" id="GO:0031418">
    <property type="term" value="F:L-ascorbic acid binding"/>
    <property type="evidence" value="ECO:0007669"/>
    <property type="project" value="UniProtKB-KW"/>
</dbReference>
<dbReference type="Gene3D" id="6.10.140.1460">
    <property type="match status" value="1"/>
</dbReference>
<dbReference type="PANTHER" id="PTHR10869:SF244">
    <property type="entry name" value="PROLYL 4-HYDROXYLASE SUBUNIT ALPHA-2"/>
    <property type="match status" value="1"/>
</dbReference>
<reference evidence="16" key="1">
    <citation type="submission" date="2025-08" db="UniProtKB">
        <authorList>
            <consortium name="RefSeq"/>
        </authorList>
    </citation>
    <scope>IDENTIFICATION</scope>
    <source>
        <tissue evidence="16">Whole organism</tissue>
    </source>
</reference>
<keyword evidence="11" id="KW-0408">Iron</keyword>
<evidence type="ECO:0000259" key="14">
    <source>
        <dbReference type="PROSITE" id="PS51471"/>
    </source>
</evidence>
<evidence type="ECO:0000256" key="1">
    <source>
        <dbReference type="ARBA" id="ARBA00001961"/>
    </source>
</evidence>
<dbReference type="Gene3D" id="1.25.40.10">
    <property type="entry name" value="Tetratricopeptide repeat domain"/>
    <property type="match status" value="1"/>
</dbReference>
<accession>A0A8B7NWV5</accession>
<dbReference type="GO" id="GO:0004656">
    <property type="term" value="F:procollagen-proline 4-dioxygenase activity"/>
    <property type="evidence" value="ECO:0007669"/>
    <property type="project" value="UniProtKB-EC"/>
</dbReference>
<gene>
    <name evidence="16" type="primary">LOC108674817</name>
</gene>
<keyword evidence="13" id="KW-0732">Signal</keyword>
<dbReference type="EC" id="1.14.11.2" evidence="5"/>
<evidence type="ECO:0000256" key="8">
    <source>
        <dbReference type="ARBA" id="ARBA00022896"/>
    </source>
</evidence>
<dbReference type="AlphaFoldDB" id="A0A8B7NWV5"/>
<evidence type="ECO:0000256" key="13">
    <source>
        <dbReference type="SAM" id="SignalP"/>
    </source>
</evidence>
<dbReference type="KEGG" id="hazt:108674817"/>
<evidence type="ECO:0000256" key="2">
    <source>
        <dbReference type="ARBA" id="ARBA00002035"/>
    </source>
</evidence>
<dbReference type="PROSITE" id="PS51471">
    <property type="entry name" value="FE2OG_OXY"/>
    <property type="match status" value="1"/>
</dbReference>
<feature type="domain" description="Fe2OG dioxygenase" evidence="14">
    <location>
        <begin position="509"/>
        <end position="611"/>
    </location>
</feature>
<keyword evidence="10" id="KW-0560">Oxidoreductase</keyword>
<evidence type="ECO:0000256" key="9">
    <source>
        <dbReference type="ARBA" id="ARBA00022964"/>
    </source>
</evidence>
<comment type="cofactor">
    <cofactor evidence="1">
        <name>L-ascorbate</name>
        <dbReference type="ChEBI" id="CHEBI:38290"/>
    </cofactor>
</comment>
<comment type="function">
    <text evidence="2">Catalyzes the post-translational formation of 4-hydroxyproline in -Xaa-Pro-Gly- sequences in collagens and other proteins.</text>
</comment>
<sequence>MARVGLILNVVLVCLVTASNAIGETNYMFKSGVFASISNVEDLLHPEGEIMRRLEKYYMSAENTLESLKRYIEAWRALDFESLLGEDSLSKDRYYERKRLGFRMKEGELRLQLRKLQSKTATSKNKRGDDFPLANFLHQDEKENETSTEDIESQIVKVQSEIQLVQAEYDKYDVKTHKKTSAAVTRMSAGGVQHPVDTYLLMKRLTKEWHDIEKSLLKLHNDTFKVLDDGDHDREKYNFPVAADLNGAAVALIRLQDLYDLNMKEFGDGLIPAAVTNSNHDIRSLGKLRTWDYILLGKEAVKLGYNKRAIQWFKLAVKNSDTEELTDEEREIITGLRSTILKYESMALEDKSKKKKKKSKKSKGNSKEYMPTEKVLLTYEEEAKMQNKLCRGENLRSPDEESRLVCRLERLGSPFLLLMPLRLEEVALQPRIVLFRDFLTTKQTKFLIKKAKPQLHESTHGNMDGYDVSMIRVSMTGWLPDELNPYDPIHKITRKIEIATQMHASHSDEAEDYQVANYGIGGLYDVHADFGMTNFRGMGDRLGTFLIYLSDVTAGGATVFPHLGVRVEPQLGTALFWYNLYRSGKRDQLTRHGACPVLHGSKWITTKWIHYNAQFHKRPCSLSRDERYNYP</sequence>
<dbReference type="RefSeq" id="XP_018018279.1">
    <property type="nucleotide sequence ID" value="XM_018162790.2"/>
</dbReference>
<keyword evidence="6" id="KW-0479">Metal-binding</keyword>
<evidence type="ECO:0000256" key="5">
    <source>
        <dbReference type="ARBA" id="ARBA00012269"/>
    </source>
</evidence>